<reference evidence="1" key="1">
    <citation type="submission" date="2020-03" db="EMBL/GenBank/DDBJ databases">
        <title>The deep terrestrial virosphere.</title>
        <authorList>
            <person name="Holmfeldt K."/>
            <person name="Nilsson E."/>
            <person name="Simone D."/>
            <person name="Lopez-Fernandez M."/>
            <person name="Wu X."/>
            <person name="de Brujin I."/>
            <person name="Lundin D."/>
            <person name="Andersson A."/>
            <person name="Bertilsson S."/>
            <person name="Dopson M."/>
        </authorList>
    </citation>
    <scope>NUCLEOTIDE SEQUENCE</scope>
    <source>
        <strain evidence="2">MM171A02499</strain>
        <strain evidence="1">TM448A04873</strain>
    </source>
</reference>
<sequence>MIKKINIFLSNIIRIFGMQITPLRKNGTNRFENLEDISY</sequence>
<name>A0A6H2A461_9ZZZZ</name>
<proteinExistence type="predicted"/>
<dbReference type="EMBL" id="MT143913">
    <property type="protein sequence ID" value="QJH92707.1"/>
    <property type="molecule type" value="Genomic_DNA"/>
</dbReference>
<gene>
    <name evidence="2" type="ORF">MM171A02499_0006</name>
    <name evidence="1" type="ORF">TM448A04873_0006</name>
</gene>
<evidence type="ECO:0000313" key="1">
    <source>
        <dbReference type="EMBL" id="QJA54431.1"/>
    </source>
</evidence>
<evidence type="ECO:0000313" key="2">
    <source>
        <dbReference type="EMBL" id="QJH92707.1"/>
    </source>
</evidence>
<protein>
    <submittedName>
        <fullName evidence="1">Uncharacterized protein</fullName>
    </submittedName>
</protein>
<dbReference type="EMBL" id="MT144506">
    <property type="protein sequence ID" value="QJA54431.1"/>
    <property type="molecule type" value="Genomic_DNA"/>
</dbReference>
<dbReference type="AlphaFoldDB" id="A0A6H2A461"/>
<organism evidence="1">
    <name type="scientific">viral metagenome</name>
    <dbReference type="NCBI Taxonomy" id="1070528"/>
    <lineage>
        <taxon>unclassified sequences</taxon>
        <taxon>metagenomes</taxon>
        <taxon>organismal metagenomes</taxon>
    </lineage>
</organism>
<accession>A0A6H2A461</accession>